<dbReference type="GO" id="GO:0016740">
    <property type="term" value="F:transferase activity"/>
    <property type="evidence" value="ECO:0007669"/>
    <property type="project" value="UniProtKB-KW"/>
</dbReference>
<evidence type="ECO:0000256" key="1">
    <source>
        <dbReference type="SAM" id="MobiDB-lite"/>
    </source>
</evidence>
<keyword evidence="3" id="KW-1185">Reference proteome</keyword>
<dbReference type="Proteomes" id="UP001589783">
    <property type="component" value="Unassembled WGS sequence"/>
</dbReference>
<name>A0ABV6H3U9_9ACTN</name>
<organism evidence="2 3">
    <name type="scientific">Gordonia phosphorivorans</name>
    <dbReference type="NCBI Taxonomy" id="1056982"/>
    <lineage>
        <taxon>Bacteria</taxon>
        <taxon>Bacillati</taxon>
        <taxon>Actinomycetota</taxon>
        <taxon>Actinomycetes</taxon>
        <taxon>Mycobacteriales</taxon>
        <taxon>Gordoniaceae</taxon>
        <taxon>Gordonia</taxon>
    </lineage>
</organism>
<evidence type="ECO:0000313" key="2">
    <source>
        <dbReference type="EMBL" id="MFC0313553.1"/>
    </source>
</evidence>
<keyword evidence="2" id="KW-0808">Transferase</keyword>
<sequence>MGPNDKGGPKRCAGHARTERDKQRAAAEEARAAVADLENQLADAERHYPDDAAFREALKVRIRRIAAATGEPHDKVARRFAIQQLVMRLAADDPESWVLTGGTALQYRTGEARTTQDADLATRIQGDQIEERMTAALARKPGERGDFTVKVKRRSSEIGGYTCSVVYTLGGTRFSTAFVDIVPDRGLPESPELITPAAVVDIDDASPSVPVRFYPAAHHTADKTAAMFQTYGSTGTEPSTRPHDLADLVILARTVEVDAEELHERLAVEAARRGVTYPKQLTIPNPAWRDAWEGKVIGPGLPDQVRDIDSALQAAGAFLNPILSGAVRSGRWDRTSQTWRPHPGGPP</sequence>
<proteinExistence type="predicted"/>
<feature type="region of interest" description="Disordered" evidence="1">
    <location>
        <begin position="1"/>
        <end position="31"/>
    </location>
</feature>
<dbReference type="InterPro" id="IPR014942">
    <property type="entry name" value="AbiEii"/>
</dbReference>
<comment type="caution">
    <text evidence="2">The sequence shown here is derived from an EMBL/GenBank/DDBJ whole genome shotgun (WGS) entry which is preliminary data.</text>
</comment>
<accession>A0ABV6H3U9</accession>
<feature type="compositionally biased region" description="Basic and acidic residues" evidence="1">
    <location>
        <begin position="16"/>
        <end position="31"/>
    </location>
</feature>
<dbReference type="Pfam" id="PF08843">
    <property type="entry name" value="AbiEii"/>
    <property type="match status" value="1"/>
</dbReference>
<protein>
    <submittedName>
        <fullName evidence="2">Nucleotidyl transferase AbiEii/AbiGii toxin family protein</fullName>
    </submittedName>
</protein>
<reference evidence="2 3" key="1">
    <citation type="submission" date="2024-09" db="EMBL/GenBank/DDBJ databases">
        <authorList>
            <person name="Sun Q."/>
            <person name="Mori K."/>
        </authorList>
    </citation>
    <scope>NUCLEOTIDE SEQUENCE [LARGE SCALE GENOMIC DNA]</scope>
    <source>
        <strain evidence="2 3">CCM 7957</strain>
    </source>
</reference>
<dbReference type="EMBL" id="JBHLWV010000006">
    <property type="protein sequence ID" value="MFC0313553.1"/>
    <property type="molecule type" value="Genomic_DNA"/>
</dbReference>
<gene>
    <name evidence="2" type="ORF">ACFFJD_01635</name>
</gene>
<evidence type="ECO:0000313" key="3">
    <source>
        <dbReference type="Proteomes" id="UP001589783"/>
    </source>
</evidence>
<dbReference type="RefSeq" id="WP_382359945.1">
    <property type="nucleotide sequence ID" value="NZ_JBHLWV010000006.1"/>
</dbReference>